<reference evidence="3" key="2">
    <citation type="journal article" date="2021" name="PeerJ">
        <title>Extensive microbial diversity within the chicken gut microbiome revealed by metagenomics and culture.</title>
        <authorList>
            <person name="Gilroy R."/>
            <person name="Ravi A."/>
            <person name="Getino M."/>
            <person name="Pursley I."/>
            <person name="Horton D.L."/>
            <person name="Alikhan N.F."/>
            <person name="Baker D."/>
            <person name="Gharbi K."/>
            <person name="Hall N."/>
            <person name="Watson M."/>
            <person name="Adriaenssens E.M."/>
            <person name="Foster-Nyarko E."/>
            <person name="Jarju S."/>
            <person name="Secka A."/>
            <person name="Antonio M."/>
            <person name="Oren A."/>
            <person name="Chaudhuri R.R."/>
            <person name="La Ragione R."/>
            <person name="Hildebrand F."/>
            <person name="Pallen M.J."/>
        </authorList>
    </citation>
    <scope>NUCLEOTIDE SEQUENCE</scope>
    <source>
        <strain evidence="3">ChiBcec6-7307</strain>
    </source>
</reference>
<dbReference type="InterPro" id="IPR032466">
    <property type="entry name" value="Metal_Hydrolase"/>
</dbReference>
<proteinExistence type="predicted"/>
<dbReference type="InterPro" id="IPR006680">
    <property type="entry name" value="Amidohydro-rel"/>
</dbReference>
<dbReference type="GO" id="GO:0016787">
    <property type="term" value="F:hydrolase activity"/>
    <property type="evidence" value="ECO:0007669"/>
    <property type="project" value="InterPro"/>
</dbReference>
<evidence type="ECO:0000313" key="4">
    <source>
        <dbReference type="Proteomes" id="UP000886889"/>
    </source>
</evidence>
<evidence type="ECO:0000256" key="1">
    <source>
        <dbReference type="ARBA" id="ARBA00023239"/>
    </source>
</evidence>
<dbReference type="PANTHER" id="PTHR21240">
    <property type="entry name" value="2-AMINO-3-CARBOXYLMUCONATE-6-SEMIALDEHYDE DECARBOXYLASE"/>
    <property type="match status" value="1"/>
</dbReference>
<dbReference type="InterPro" id="IPR032465">
    <property type="entry name" value="ACMSD"/>
</dbReference>
<dbReference type="GO" id="GO:0016831">
    <property type="term" value="F:carboxy-lyase activity"/>
    <property type="evidence" value="ECO:0007669"/>
    <property type="project" value="InterPro"/>
</dbReference>
<feature type="domain" description="Amidohydrolase-related" evidence="2">
    <location>
        <begin position="77"/>
        <end position="315"/>
    </location>
</feature>
<dbReference type="PANTHER" id="PTHR21240:SF28">
    <property type="entry name" value="ISO-OROTATE DECARBOXYLASE (EUROFUNG)"/>
    <property type="match status" value="1"/>
</dbReference>
<organism evidence="3 4">
    <name type="scientific">Candidatus Merdiplasma excrementigallinarum</name>
    <dbReference type="NCBI Taxonomy" id="2840864"/>
    <lineage>
        <taxon>Bacteria</taxon>
        <taxon>Bacillati</taxon>
        <taxon>Bacillota</taxon>
        <taxon>Clostridia</taxon>
        <taxon>Lachnospirales</taxon>
        <taxon>Lachnospiraceae</taxon>
        <taxon>Lachnospiraceae incertae sedis</taxon>
        <taxon>Candidatus Merdiplasma</taxon>
    </lineage>
</organism>
<dbReference type="Proteomes" id="UP000886889">
    <property type="component" value="Unassembled WGS sequence"/>
</dbReference>
<sequence>MIDGHIHYASMLNPRKLNELIRQENLGGVALQCIPKADDLPVEEDAFAFAAQAKVPVYVFGGLRREIYRLSEPELSDALVREAERLMDRGCAGIKMLEGKPQIRKAHPIPDFDRPVWEPYWSLLEERQIPVYFHVNDPEEFWDPEKISKHALESGWLYDETFINNEEQYRQVLAVLERHPGLRIVFPHFFFFSGQLDRLRGIMEAFEEIRIDVTPGIELYYNLSGQPEAAKKFFGQFQDRILYGTDSGAGEIVRSQNEELSLEDALSRMKLIRDFLETEGAYTLYPDGYYVKEGPRQMQGLGLSPAILQKIYETNFLELIGERKKGQTASTKRNRE</sequence>
<keyword evidence="1" id="KW-0456">Lyase</keyword>
<dbReference type="EMBL" id="DVOS01000022">
    <property type="protein sequence ID" value="HIV22700.1"/>
    <property type="molecule type" value="Genomic_DNA"/>
</dbReference>
<protein>
    <submittedName>
        <fullName evidence="3">Amidohydrolase family protein</fullName>
    </submittedName>
</protein>
<gene>
    <name evidence="3" type="ORF">IAC80_02045</name>
</gene>
<dbReference type="AlphaFoldDB" id="A0A9D1NYS2"/>
<evidence type="ECO:0000313" key="3">
    <source>
        <dbReference type="EMBL" id="HIV22700.1"/>
    </source>
</evidence>
<reference evidence="3" key="1">
    <citation type="submission" date="2020-10" db="EMBL/GenBank/DDBJ databases">
        <authorList>
            <person name="Gilroy R."/>
        </authorList>
    </citation>
    <scope>NUCLEOTIDE SEQUENCE</scope>
    <source>
        <strain evidence="3">ChiBcec6-7307</strain>
    </source>
</reference>
<dbReference type="GO" id="GO:0005737">
    <property type="term" value="C:cytoplasm"/>
    <property type="evidence" value="ECO:0007669"/>
    <property type="project" value="TreeGrafter"/>
</dbReference>
<dbReference type="Gene3D" id="3.20.20.140">
    <property type="entry name" value="Metal-dependent hydrolases"/>
    <property type="match status" value="1"/>
</dbReference>
<dbReference type="GO" id="GO:0019748">
    <property type="term" value="P:secondary metabolic process"/>
    <property type="evidence" value="ECO:0007669"/>
    <property type="project" value="TreeGrafter"/>
</dbReference>
<accession>A0A9D1NYS2</accession>
<dbReference type="SUPFAM" id="SSF51556">
    <property type="entry name" value="Metallo-dependent hydrolases"/>
    <property type="match status" value="1"/>
</dbReference>
<dbReference type="Pfam" id="PF04909">
    <property type="entry name" value="Amidohydro_2"/>
    <property type="match status" value="1"/>
</dbReference>
<evidence type="ECO:0000259" key="2">
    <source>
        <dbReference type="Pfam" id="PF04909"/>
    </source>
</evidence>
<comment type="caution">
    <text evidence="3">The sequence shown here is derived from an EMBL/GenBank/DDBJ whole genome shotgun (WGS) entry which is preliminary data.</text>
</comment>
<name>A0A9D1NYS2_9FIRM</name>